<dbReference type="Gene3D" id="1.10.260.40">
    <property type="entry name" value="lambda repressor-like DNA-binding domains"/>
    <property type="match status" value="1"/>
</dbReference>
<dbReference type="EMBL" id="CP003350">
    <property type="protein sequence ID" value="AFC85338.1"/>
    <property type="molecule type" value="Genomic_DNA"/>
</dbReference>
<dbReference type="HOGENOM" id="CLU_066192_47_3_6"/>
<dbReference type="SUPFAM" id="SSF47413">
    <property type="entry name" value="lambda repressor-like DNA-binding domains"/>
    <property type="match status" value="1"/>
</dbReference>
<feature type="domain" description="HTH cro/C1-type" evidence="1">
    <location>
        <begin position="15"/>
        <end position="70"/>
    </location>
</feature>
<organism evidence="2 3">
    <name type="scientific">Frateuria aurantia (strain ATCC 33424 / DSM 6220 / KCTC 2777 / LMG 1558 / NBRC 3245 / NCIMB 13370)</name>
    <name type="common">Acetobacter aurantius</name>
    <dbReference type="NCBI Taxonomy" id="767434"/>
    <lineage>
        <taxon>Bacteria</taxon>
        <taxon>Pseudomonadati</taxon>
        <taxon>Pseudomonadota</taxon>
        <taxon>Gammaproteobacteria</taxon>
        <taxon>Lysobacterales</taxon>
        <taxon>Rhodanobacteraceae</taxon>
        <taxon>Frateuria</taxon>
    </lineage>
</organism>
<dbReference type="KEGG" id="fau:Fraau_0869"/>
<dbReference type="CDD" id="cd00093">
    <property type="entry name" value="HTH_XRE"/>
    <property type="match status" value="1"/>
</dbReference>
<dbReference type="InterPro" id="IPR010982">
    <property type="entry name" value="Lambda_DNA-bd_dom_sf"/>
</dbReference>
<dbReference type="eggNOG" id="COG1396">
    <property type="taxonomic scope" value="Bacteria"/>
</dbReference>
<protein>
    <submittedName>
        <fullName evidence="2">Putative transcription factor, MBF1 like protein</fullName>
    </submittedName>
</protein>
<dbReference type="GO" id="GO:0003677">
    <property type="term" value="F:DNA binding"/>
    <property type="evidence" value="ECO:0007669"/>
    <property type="project" value="InterPro"/>
</dbReference>
<proteinExistence type="predicted"/>
<dbReference type="STRING" id="767434.Fraau_0869"/>
<dbReference type="Proteomes" id="UP000005234">
    <property type="component" value="Chromosome"/>
</dbReference>
<dbReference type="SMART" id="SM00530">
    <property type="entry name" value="HTH_XRE"/>
    <property type="match status" value="1"/>
</dbReference>
<name>H8L0T3_FRAAD</name>
<evidence type="ECO:0000313" key="2">
    <source>
        <dbReference type="EMBL" id="AFC85338.1"/>
    </source>
</evidence>
<accession>H8L0T3</accession>
<keyword evidence="3" id="KW-1185">Reference proteome</keyword>
<dbReference type="Pfam" id="PF01381">
    <property type="entry name" value="HTH_3"/>
    <property type="match status" value="1"/>
</dbReference>
<reference evidence="2" key="1">
    <citation type="submission" date="2012-02" db="EMBL/GenBank/DDBJ databases">
        <title>The complete genome of Frateuria aurantia DSM 6220.</title>
        <authorList>
            <consortium name="US DOE Joint Genome Institute (JGI-PGF)"/>
            <person name="Lucas S."/>
            <person name="Copeland A."/>
            <person name="Lapidus A."/>
            <person name="Glavina del Rio T."/>
            <person name="Dalin E."/>
            <person name="Tice H."/>
            <person name="Bruce D."/>
            <person name="Goodwin L."/>
            <person name="Pitluck S."/>
            <person name="Peters L."/>
            <person name="Ovchinnikova G."/>
            <person name="Teshima H."/>
            <person name="Kyrpides N."/>
            <person name="Mavromatis K."/>
            <person name="Ivanova N."/>
            <person name="Brettin T."/>
            <person name="Detter J.C."/>
            <person name="Han C."/>
            <person name="Larimer F."/>
            <person name="Land M."/>
            <person name="Hauser L."/>
            <person name="Markowitz V."/>
            <person name="Cheng J.-F."/>
            <person name="Hugenholtz P."/>
            <person name="Woyke T."/>
            <person name="Wu D."/>
            <person name="Brambilla E."/>
            <person name="Klenk H.-P."/>
            <person name="Eisen J.A."/>
        </authorList>
    </citation>
    <scope>NUCLEOTIDE SEQUENCE</scope>
    <source>
        <strain evidence="2">DSM 6220</strain>
    </source>
</reference>
<dbReference type="AlphaFoldDB" id="H8L0T3"/>
<dbReference type="InterPro" id="IPR001387">
    <property type="entry name" value="Cro/C1-type_HTH"/>
</dbReference>
<dbReference type="PROSITE" id="PS50943">
    <property type="entry name" value="HTH_CROC1"/>
    <property type="match status" value="1"/>
</dbReference>
<evidence type="ECO:0000313" key="3">
    <source>
        <dbReference type="Proteomes" id="UP000005234"/>
    </source>
</evidence>
<sequence length="81" mass="8909">MYRPIESATQLGKIIRDQRKGHGLRQEDLASMIGVSHVSLAHIEQGRPSAKLGNLLELMSQLGLRLVIDVPAEERVLAAEP</sequence>
<gene>
    <name evidence="2" type="ordered locus">Fraau_0869</name>
</gene>
<evidence type="ECO:0000259" key="1">
    <source>
        <dbReference type="PROSITE" id="PS50943"/>
    </source>
</evidence>